<dbReference type="PROSITE" id="PS00678">
    <property type="entry name" value="WD_REPEATS_1"/>
    <property type="match status" value="3"/>
</dbReference>
<reference evidence="8" key="1">
    <citation type="submission" date="2022-11" db="UniProtKB">
        <authorList>
            <consortium name="WormBaseParasite"/>
        </authorList>
    </citation>
    <scope>IDENTIFICATION</scope>
</reference>
<dbReference type="Gene3D" id="2.130.10.10">
    <property type="entry name" value="YVTN repeat-like/Quinoprotein amine dehydrogenase"/>
    <property type="match status" value="2"/>
</dbReference>
<accession>A0A915EPH9</accession>
<evidence type="ECO:0000313" key="8">
    <source>
        <dbReference type="WBParaSite" id="jg8103"/>
    </source>
</evidence>
<dbReference type="Pfam" id="PF00400">
    <property type="entry name" value="WD40"/>
    <property type="match status" value="4"/>
</dbReference>
<protein>
    <submittedName>
        <fullName evidence="8">NLE domain-containing protein</fullName>
    </submittedName>
</protein>
<feature type="repeat" description="WD" evidence="5">
    <location>
        <begin position="219"/>
        <end position="260"/>
    </location>
</feature>
<comment type="subcellular location">
    <subcellularLocation>
        <location evidence="1">Nucleus</location>
        <location evidence="1">Nucleolus</location>
    </subcellularLocation>
</comment>
<keyword evidence="4" id="KW-0539">Nucleus</keyword>
<evidence type="ECO:0000256" key="5">
    <source>
        <dbReference type="PROSITE-ProRule" id="PRU00221"/>
    </source>
</evidence>
<keyword evidence="3" id="KW-0677">Repeat</keyword>
<dbReference type="SMART" id="SM00320">
    <property type="entry name" value="WD40"/>
    <property type="match status" value="5"/>
</dbReference>
<feature type="repeat" description="WD" evidence="5">
    <location>
        <begin position="285"/>
        <end position="320"/>
    </location>
</feature>
<evidence type="ECO:0000313" key="7">
    <source>
        <dbReference type="Proteomes" id="UP000887574"/>
    </source>
</evidence>
<evidence type="ECO:0000256" key="3">
    <source>
        <dbReference type="ARBA" id="ARBA00022737"/>
    </source>
</evidence>
<dbReference type="InterPro" id="IPR036322">
    <property type="entry name" value="WD40_repeat_dom_sf"/>
</dbReference>
<dbReference type="PRINTS" id="PR00320">
    <property type="entry name" value="GPROTEINBRPT"/>
</dbReference>
<proteinExistence type="predicted"/>
<dbReference type="Pfam" id="PF08154">
    <property type="entry name" value="NLE"/>
    <property type="match status" value="1"/>
</dbReference>
<feature type="domain" description="NLE" evidence="6">
    <location>
        <begin position="41"/>
        <end position="98"/>
    </location>
</feature>
<dbReference type="Proteomes" id="UP000887574">
    <property type="component" value="Unplaced"/>
</dbReference>
<dbReference type="InterPro" id="IPR012972">
    <property type="entry name" value="NLE"/>
</dbReference>
<dbReference type="InterPro" id="IPR019775">
    <property type="entry name" value="WD40_repeat_CS"/>
</dbReference>
<keyword evidence="7" id="KW-1185">Reference proteome</keyword>
<feature type="repeat" description="WD" evidence="5">
    <location>
        <begin position="327"/>
        <end position="368"/>
    </location>
</feature>
<dbReference type="InterPro" id="IPR020472">
    <property type="entry name" value="WD40_PAC1"/>
</dbReference>
<dbReference type="GO" id="GO:0005730">
    <property type="term" value="C:nucleolus"/>
    <property type="evidence" value="ECO:0007669"/>
    <property type="project" value="UniProtKB-SubCell"/>
</dbReference>
<dbReference type="InterPro" id="IPR015943">
    <property type="entry name" value="WD40/YVTN_repeat-like_dom_sf"/>
</dbReference>
<organism evidence="7 8">
    <name type="scientific">Ditylenchus dipsaci</name>
    <dbReference type="NCBI Taxonomy" id="166011"/>
    <lineage>
        <taxon>Eukaryota</taxon>
        <taxon>Metazoa</taxon>
        <taxon>Ecdysozoa</taxon>
        <taxon>Nematoda</taxon>
        <taxon>Chromadorea</taxon>
        <taxon>Rhabditida</taxon>
        <taxon>Tylenchina</taxon>
        <taxon>Tylenchomorpha</taxon>
        <taxon>Sphaerularioidea</taxon>
        <taxon>Anguinidae</taxon>
        <taxon>Anguininae</taxon>
        <taxon>Ditylenchus</taxon>
    </lineage>
</organism>
<dbReference type="PANTHER" id="PTHR19855">
    <property type="entry name" value="WD40 REPEAT PROTEIN 12, 37"/>
    <property type="match status" value="1"/>
</dbReference>
<evidence type="ECO:0000256" key="1">
    <source>
        <dbReference type="ARBA" id="ARBA00004604"/>
    </source>
</evidence>
<name>A0A915EPH9_9BILA</name>
<dbReference type="SUPFAM" id="SSF50978">
    <property type="entry name" value="WD40 repeat-like"/>
    <property type="match status" value="1"/>
</dbReference>
<dbReference type="InterPro" id="IPR001680">
    <property type="entry name" value="WD40_rpt"/>
</dbReference>
<dbReference type="PANTHER" id="PTHR19855:SF11">
    <property type="entry name" value="RIBOSOME BIOGENESIS PROTEIN WDR12"/>
    <property type="match status" value="1"/>
</dbReference>
<evidence type="ECO:0000259" key="6">
    <source>
        <dbReference type="Pfam" id="PF08154"/>
    </source>
</evidence>
<dbReference type="WBParaSite" id="jg8103">
    <property type="protein sequence ID" value="jg8103"/>
    <property type="gene ID" value="jg8103"/>
</dbReference>
<evidence type="ECO:0000256" key="4">
    <source>
        <dbReference type="ARBA" id="ARBA00023242"/>
    </source>
</evidence>
<feature type="repeat" description="WD" evidence="5">
    <location>
        <begin position="396"/>
        <end position="429"/>
    </location>
</feature>
<evidence type="ECO:0000256" key="2">
    <source>
        <dbReference type="ARBA" id="ARBA00022574"/>
    </source>
</evidence>
<sequence>MNDEGRTNNYAEAHHHKVAGELGMAHPNIWRFIDSMKLGQKNLRYPEHPFNVPTSSVVEQLNLVVNKTLENENEDWEPTSFDFLINGVLLRTDLLEFVESHGLSSESVIKVECILQELAPEPDKDLPENDWVADLRANAKFLFSVNYSGEISIWNLAKGTKLVTKQIDADPLKCIDFLEIDSEQYVVVGAQNQALTLLKICEEVVGKGSTVELTPSIIFRGHQRSVECVAANSDATRIVSGSFDQCLKVWNTRKDDEENTYMPLNNETAKKAKPETVTKTPMVTLEAHREAVTGAKWNPINEKQVVTVSWDHSMIVWDLELAGPVGTMNSNKSFTSVSLNHSSGMAITGSADPVIRLWDVRSKEGSMVKQSFLGHQGWISDLNVDVRSPRAPLYNLIGHEDRVLTVDWSNPEVIASGAADSTIKTFKRS</sequence>
<dbReference type="AlphaFoldDB" id="A0A915EPH9"/>
<dbReference type="PROSITE" id="PS50082">
    <property type="entry name" value="WD_REPEATS_2"/>
    <property type="match status" value="4"/>
</dbReference>
<keyword evidence="2 5" id="KW-0853">WD repeat</keyword>
<dbReference type="PROSITE" id="PS50294">
    <property type="entry name" value="WD_REPEATS_REGION"/>
    <property type="match status" value="4"/>
</dbReference>